<dbReference type="SUPFAM" id="SSF51395">
    <property type="entry name" value="FMN-linked oxidoreductases"/>
    <property type="match status" value="1"/>
</dbReference>
<dbReference type="PANTHER" id="PTHR11938:SF133">
    <property type="entry name" value="GLUTAMATE SYNTHASE (NADH)"/>
    <property type="match status" value="1"/>
</dbReference>
<evidence type="ECO:0000256" key="10">
    <source>
        <dbReference type="ARBA" id="ARBA00023004"/>
    </source>
</evidence>
<dbReference type="OMA" id="WAAMLME"/>
<dbReference type="RefSeq" id="XP_005787609.1">
    <property type="nucleotide sequence ID" value="XM_005787552.1"/>
</dbReference>
<evidence type="ECO:0000256" key="12">
    <source>
        <dbReference type="ARBA" id="ARBA00023164"/>
    </source>
</evidence>
<evidence type="ECO:0000256" key="11">
    <source>
        <dbReference type="ARBA" id="ARBA00023014"/>
    </source>
</evidence>
<feature type="domain" description="Glutamine amidotransferase type-2" evidence="17">
    <location>
        <begin position="47"/>
        <end position="537"/>
    </location>
</feature>
<reference evidence="18" key="2">
    <citation type="submission" date="2024-10" db="UniProtKB">
        <authorList>
            <consortium name="EnsemblProtists"/>
        </authorList>
    </citation>
    <scope>IDENTIFICATION</scope>
</reference>
<evidence type="ECO:0000256" key="5">
    <source>
        <dbReference type="ARBA" id="ARBA00022630"/>
    </source>
</evidence>
<organism evidence="18 19">
    <name type="scientific">Emiliania huxleyi (strain CCMP1516)</name>
    <dbReference type="NCBI Taxonomy" id="280463"/>
    <lineage>
        <taxon>Eukaryota</taxon>
        <taxon>Haptista</taxon>
        <taxon>Haptophyta</taxon>
        <taxon>Prymnesiophyceae</taxon>
        <taxon>Isochrysidales</taxon>
        <taxon>Noelaerhabdaceae</taxon>
        <taxon>Emiliania</taxon>
    </lineage>
</organism>
<feature type="region of interest" description="Disordered" evidence="16">
    <location>
        <begin position="15"/>
        <end position="35"/>
    </location>
</feature>
<evidence type="ECO:0000256" key="16">
    <source>
        <dbReference type="SAM" id="MobiDB-lite"/>
    </source>
</evidence>
<proteinExistence type="inferred from homology"/>
<evidence type="ECO:0000259" key="17">
    <source>
        <dbReference type="PROSITE" id="PS51278"/>
    </source>
</evidence>
<keyword evidence="5" id="KW-0285">Flavoprotein</keyword>
<dbReference type="GO" id="GO:0016041">
    <property type="term" value="F:glutamate synthase (ferredoxin) activity"/>
    <property type="evidence" value="ECO:0007669"/>
    <property type="project" value="UniProtKB-EC"/>
</dbReference>
<dbReference type="Gene3D" id="3.60.20.10">
    <property type="entry name" value="Glutamine Phosphoribosylpyrophosphate, subunit 1, domain 1"/>
    <property type="match status" value="2"/>
</dbReference>
<dbReference type="InterPro" id="IPR029055">
    <property type="entry name" value="Ntn_hydrolases_N"/>
</dbReference>
<evidence type="ECO:0000256" key="4">
    <source>
        <dbReference type="ARBA" id="ARBA00022605"/>
    </source>
</evidence>
<evidence type="ECO:0000256" key="3">
    <source>
        <dbReference type="ARBA" id="ARBA00009716"/>
    </source>
</evidence>
<dbReference type="Pfam" id="PF00310">
    <property type="entry name" value="GATase_2"/>
    <property type="match status" value="3"/>
</dbReference>
<feature type="compositionally biased region" description="Low complexity" evidence="16">
    <location>
        <begin position="15"/>
        <end position="26"/>
    </location>
</feature>
<dbReference type="PaxDb" id="2903-EOD35180"/>
<dbReference type="InterPro" id="IPR017932">
    <property type="entry name" value="GATase_2_dom"/>
</dbReference>
<keyword evidence="12" id="KW-0314">Glutamate biosynthesis</keyword>
<dbReference type="Gene3D" id="3.20.20.70">
    <property type="entry name" value="Aldolase class I"/>
    <property type="match status" value="1"/>
</dbReference>
<dbReference type="STRING" id="2903.R1F876"/>
<keyword evidence="4" id="KW-0028">Amino-acid biosynthesis</keyword>
<keyword evidence="6" id="KW-0288">FMN</keyword>
<dbReference type="GeneID" id="17280450"/>
<dbReference type="Pfam" id="PF04898">
    <property type="entry name" value="Glu_syn_central"/>
    <property type="match status" value="1"/>
</dbReference>
<evidence type="ECO:0000256" key="15">
    <source>
        <dbReference type="ARBA" id="ARBA00039085"/>
    </source>
</evidence>
<dbReference type="eggNOG" id="KOG0399">
    <property type="taxonomic scope" value="Eukaryota"/>
</dbReference>
<dbReference type="InterPro" id="IPR013785">
    <property type="entry name" value="Aldolase_TIM"/>
</dbReference>
<evidence type="ECO:0000256" key="7">
    <source>
        <dbReference type="ARBA" id="ARBA00022723"/>
    </source>
</evidence>
<reference evidence="19" key="1">
    <citation type="journal article" date="2013" name="Nature">
        <title>Pan genome of the phytoplankton Emiliania underpins its global distribution.</title>
        <authorList>
            <person name="Read B.A."/>
            <person name="Kegel J."/>
            <person name="Klute M.J."/>
            <person name="Kuo A."/>
            <person name="Lefebvre S.C."/>
            <person name="Maumus F."/>
            <person name="Mayer C."/>
            <person name="Miller J."/>
            <person name="Monier A."/>
            <person name="Salamov A."/>
            <person name="Young J."/>
            <person name="Aguilar M."/>
            <person name="Claverie J.M."/>
            <person name="Frickenhaus S."/>
            <person name="Gonzalez K."/>
            <person name="Herman E.K."/>
            <person name="Lin Y.C."/>
            <person name="Napier J."/>
            <person name="Ogata H."/>
            <person name="Sarno A.F."/>
            <person name="Shmutz J."/>
            <person name="Schroeder D."/>
            <person name="de Vargas C."/>
            <person name="Verret F."/>
            <person name="von Dassow P."/>
            <person name="Valentin K."/>
            <person name="Van de Peer Y."/>
            <person name="Wheeler G."/>
            <person name="Dacks J.B."/>
            <person name="Delwiche C.F."/>
            <person name="Dyhrman S.T."/>
            <person name="Glockner G."/>
            <person name="John U."/>
            <person name="Richards T."/>
            <person name="Worden A.Z."/>
            <person name="Zhang X."/>
            <person name="Grigoriev I.V."/>
            <person name="Allen A.E."/>
            <person name="Bidle K."/>
            <person name="Borodovsky M."/>
            <person name="Bowler C."/>
            <person name="Brownlee C."/>
            <person name="Cock J.M."/>
            <person name="Elias M."/>
            <person name="Gladyshev V.N."/>
            <person name="Groth M."/>
            <person name="Guda C."/>
            <person name="Hadaegh A."/>
            <person name="Iglesias-Rodriguez M.D."/>
            <person name="Jenkins J."/>
            <person name="Jones B.M."/>
            <person name="Lawson T."/>
            <person name="Leese F."/>
            <person name="Lindquist E."/>
            <person name="Lobanov A."/>
            <person name="Lomsadze A."/>
            <person name="Malik S.B."/>
            <person name="Marsh M.E."/>
            <person name="Mackinder L."/>
            <person name="Mock T."/>
            <person name="Mueller-Roeber B."/>
            <person name="Pagarete A."/>
            <person name="Parker M."/>
            <person name="Probert I."/>
            <person name="Quesneville H."/>
            <person name="Raines C."/>
            <person name="Rensing S.A."/>
            <person name="Riano-Pachon D.M."/>
            <person name="Richier S."/>
            <person name="Rokitta S."/>
            <person name="Shiraiwa Y."/>
            <person name="Soanes D.M."/>
            <person name="van der Giezen M."/>
            <person name="Wahlund T.M."/>
            <person name="Williams B."/>
            <person name="Wilson W."/>
            <person name="Wolfe G."/>
            <person name="Wurch L.L."/>
        </authorList>
    </citation>
    <scope>NUCLEOTIDE SEQUENCE</scope>
</reference>
<comment type="pathway">
    <text evidence="14">Amino-acid biosynthesis; L-glutamate biosynthesis via GLT pathway; L-glutamate from 2-oxoglutarate and L-glutamine (ferredoxin route): step 1/1.</text>
</comment>
<evidence type="ECO:0000256" key="6">
    <source>
        <dbReference type="ARBA" id="ARBA00022643"/>
    </source>
</evidence>
<dbReference type="PANTHER" id="PTHR11938">
    <property type="entry name" value="FAD NADPH DEHYDROGENASE/OXIDOREDUCTASE"/>
    <property type="match status" value="1"/>
</dbReference>
<dbReference type="EC" id="1.4.7.1" evidence="15"/>
<keyword evidence="19" id="KW-1185">Reference proteome</keyword>
<dbReference type="GO" id="GO:0046872">
    <property type="term" value="F:metal ion binding"/>
    <property type="evidence" value="ECO:0007669"/>
    <property type="project" value="UniProtKB-KW"/>
</dbReference>
<evidence type="ECO:0000256" key="2">
    <source>
        <dbReference type="ARBA" id="ARBA00001927"/>
    </source>
</evidence>
<evidence type="ECO:0000313" key="19">
    <source>
        <dbReference type="Proteomes" id="UP000013827"/>
    </source>
</evidence>
<protein>
    <recommendedName>
        <fullName evidence="15">glutamate synthase (ferredoxin)</fullName>
        <ecNumber evidence="15">1.4.7.1</ecNumber>
    </recommendedName>
</protein>
<dbReference type="GO" id="GO:0019676">
    <property type="term" value="P:ammonia assimilation cycle"/>
    <property type="evidence" value="ECO:0007669"/>
    <property type="project" value="TreeGrafter"/>
</dbReference>
<dbReference type="InterPro" id="IPR050711">
    <property type="entry name" value="ET-N_metabolism_enzyme"/>
</dbReference>
<dbReference type="PROSITE" id="PS51278">
    <property type="entry name" value="GATASE_TYPE_2"/>
    <property type="match status" value="1"/>
</dbReference>
<keyword evidence="7" id="KW-0479">Metal-binding</keyword>
<evidence type="ECO:0000256" key="1">
    <source>
        <dbReference type="ARBA" id="ARBA00001917"/>
    </source>
</evidence>
<sequence>MLLLRRPRRTAVARARAASSGAAQWRPPRRLPPKQGLYDPALERDSCGVGMVAHLKGQASHEIVRDANTMLVRMAHRGGCGCEPSSGDGAGMLTGMPHAFLTEAVGADLGVALPAAGAFGAGNVFFPRDPAVVAECKAVVERHVSRLGLSLIGWRPVPVDNSALGPTSLESEPHTEMLLVGGPSGGAPLPEGALDRELYRLRLAASNEIHATGGDAAADFYVCSLNTSTLVYKGQLTPEQARAAPPLPPRYPNPSPPPTVWGYFVDLQSAQYTSHLALVHSRFSTNTFPSWARAQPFRALCHNGEINTLRGNKNMMRSREAPLQSAPLRRCPRALLQSAYFGEAMSELGPICSDDLSDSGNFDAVAELLLRAGEIISPHTSPYLPELLLRAGEIQPRSRSGLPTPPRGLPSSARVCCRPLPAHECSAGDRPLHEAVMMMVPEAWQGKPGSPARKAFYAYNANLMEPWDGPAMMSFTDGRYVGACLDRNGLRPSRYYVTTDDRVLLSSEVGVLDHLDEAVVKTKARLEPGRMFLIDFAQQRIVPDEELKETMAAARPYEAWMASQPLLLDEWVAEAAVPPAPHPARGTLNSTLSMHGFTKESSDLLVAAMARGKEALGSMGVDTPLAALSSQPRMPSHYFKQLFAQVTNPPIDPIREEIVMSLQTPVGPEANLLEATEAHARRLVLPHPGGVQLHGDNYQ</sequence>
<evidence type="ECO:0000256" key="14">
    <source>
        <dbReference type="ARBA" id="ARBA00037928"/>
    </source>
</evidence>
<keyword evidence="13" id="KW-0003">3Fe-4S</keyword>
<dbReference type="HOGENOM" id="CLU_000422_5_3_1"/>
<dbReference type="Proteomes" id="UP000013827">
    <property type="component" value="Unassembled WGS sequence"/>
</dbReference>
<evidence type="ECO:0000313" key="18">
    <source>
        <dbReference type="EnsemblProtists" id="EOD35180"/>
    </source>
</evidence>
<accession>A0A0D3KHE5</accession>
<dbReference type="AlphaFoldDB" id="A0A0D3KHE5"/>
<evidence type="ECO:0000256" key="8">
    <source>
        <dbReference type="ARBA" id="ARBA00022962"/>
    </source>
</evidence>
<dbReference type="EnsemblProtists" id="EOD35180">
    <property type="protein sequence ID" value="EOD35180"/>
    <property type="gene ID" value="EMIHUDRAFT_467437"/>
</dbReference>
<dbReference type="InterPro" id="IPR006982">
    <property type="entry name" value="Glu_synth_centr_N"/>
</dbReference>
<comment type="cofactor">
    <cofactor evidence="1">
        <name>FMN</name>
        <dbReference type="ChEBI" id="CHEBI:58210"/>
    </cofactor>
</comment>
<evidence type="ECO:0000256" key="9">
    <source>
        <dbReference type="ARBA" id="ARBA00023002"/>
    </source>
</evidence>
<evidence type="ECO:0000256" key="13">
    <source>
        <dbReference type="ARBA" id="ARBA00023291"/>
    </source>
</evidence>
<dbReference type="CDD" id="cd00713">
    <property type="entry name" value="GltS"/>
    <property type="match status" value="1"/>
</dbReference>
<keyword evidence="9" id="KW-0560">Oxidoreductase</keyword>
<keyword evidence="8" id="KW-0315">Glutamine amidotransferase</keyword>
<comment type="similarity">
    <text evidence="3">Belongs to the glutamate synthase family.</text>
</comment>
<dbReference type="SUPFAM" id="SSF56235">
    <property type="entry name" value="N-terminal nucleophile aminohydrolases (Ntn hydrolases)"/>
    <property type="match status" value="2"/>
</dbReference>
<dbReference type="GO" id="GO:0016040">
    <property type="term" value="F:glutamate synthase (NADH) activity"/>
    <property type="evidence" value="ECO:0007669"/>
    <property type="project" value="TreeGrafter"/>
</dbReference>
<name>A0A0D3KHE5_EMIH1</name>
<keyword evidence="10" id="KW-0408">Iron</keyword>
<keyword evidence="11" id="KW-0411">Iron-sulfur</keyword>
<comment type="cofactor">
    <cofactor evidence="2">
        <name>[3Fe-4S] cluster</name>
        <dbReference type="ChEBI" id="CHEBI:21137"/>
    </cofactor>
</comment>
<dbReference type="GO" id="GO:0006537">
    <property type="term" value="P:glutamate biosynthetic process"/>
    <property type="evidence" value="ECO:0007669"/>
    <property type="project" value="UniProtKB-KW"/>
</dbReference>
<dbReference type="GO" id="GO:0051538">
    <property type="term" value="F:3 iron, 4 sulfur cluster binding"/>
    <property type="evidence" value="ECO:0007669"/>
    <property type="project" value="UniProtKB-KW"/>
</dbReference>
<dbReference type="KEGG" id="ehx:EMIHUDRAFT_467437"/>